<protein>
    <submittedName>
        <fullName evidence="7">Nuclear pore complex protein 15 (inferred by orthology to a C. elegans protein)</fullName>
    </submittedName>
</protein>
<dbReference type="WBParaSite" id="NBR_0000937501-mRNA-1">
    <property type="protein sequence ID" value="NBR_0000937501-mRNA-1"/>
    <property type="gene ID" value="NBR_0000937501"/>
</dbReference>
<dbReference type="InterPro" id="IPR015943">
    <property type="entry name" value="WD40/YVTN_repeat-like_dom_sf"/>
</dbReference>
<evidence type="ECO:0000313" key="5">
    <source>
        <dbReference type="EMBL" id="VDL72965.1"/>
    </source>
</evidence>
<keyword evidence="4" id="KW-0539">Nucleus</keyword>
<organism evidence="7">
    <name type="scientific">Nippostrongylus brasiliensis</name>
    <name type="common">Rat hookworm</name>
    <dbReference type="NCBI Taxonomy" id="27835"/>
    <lineage>
        <taxon>Eukaryota</taxon>
        <taxon>Metazoa</taxon>
        <taxon>Ecdysozoa</taxon>
        <taxon>Nematoda</taxon>
        <taxon>Chromadorea</taxon>
        <taxon>Rhabditida</taxon>
        <taxon>Rhabditina</taxon>
        <taxon>Rhabditomorpha</taxon>
        <taxon>Strongyloidea</taxon>
        <taxon>Heligmosomidae</taxon>
        <taxon>Nippostrongylus</taxon>
    </lineage>
</organism>
<name>A0A158QZ15_NIPBR</name>
<evidence type="ECO:0000256" key="1">
    <source>
        <dbReference type="ARBA" id="ARBA00004123"/>
    </source>
</evidence>
<evidence type="ECO:0000256" key="2">
    <source>
        <dbReference type="ARBA" id="ARBA00005569"/>
    </source>
</evidence>
<evidence type="ECO:0000313" key="7">
    <source>
        <dbReference type="WBParaSite" id="NBR_0000937501-mRNA-1"/>
    </source>
</evidence>
<dbReference type="PANTHER" id="PTHR13405">
    <property type="entry name" value="NUCLEAR PORE COMPLEX PROTEIN NUP133"/>
    <property type="match status" value="1"/>
</dbReference>
<comment type="similarity">
    <text evidence="2">Belongs to the nucleoporin Nup133 family.</text>
</comment>
<dbReference type="AlphaFoldDB" id="A0A158QZ15"/>
<evidence type="ECO:0000256" key="3">
    <source>
        <dbReference type="ARBA" id="ARBA00022448"/>
    </source>
</evidence>
<dbReference type="InterPro" id="IPR037624">
    <property type="entry name" value="Nup133-like"/>
</dbReference>
<evidence type="ECO:0000256" key="4">
    <source>
        <dbReference type="ARBA" id="ARBA00023242"/>
    </source>
</evidence>
<dbReference type="GO" id="GO:0017056">
    <property type="term" value="F:structural constituent of nuclear pore"/>
    <property type="evidence" value="ECO:0007669"/>
    <property type="project" value="InterPro"/>
</dbReference>
<evidence type="ECO:0000313" key="6">
    <source>
        <dbReference type="Proteomes" id="UP000271162"/>
    </source>
</evidence>
<dbReference type="Proteomes" id="UP000271162">
    <property type="component" value="Unassembled WGS sequence"/>
</dbReference>
<keyword evidence="6" id="KW-1185">Reference proteome</keyword>
<dbReference type="PANTHER" id="PTHR13405:SF11">
    <property type="entry name" value="NUCLEAR PORE COMPLEX PROTEIN NUP133"/>
    <property type="match status" value="1"/>
</dbReference>
<dbReference type="GO" id="GO:0031080">
    <property type="term" value="C:nuclear pore outer ring"/>
    <property type="evidence" value="ECO:0007669"/>
    <property type="project" value="TreeGrafter"/>
</dbReference>
<dbReference type="STRING" id="27835.A0A158QZ15"/>
<accession>A0A158QZ15</accession>
<dbReference type="Gene3D" id="2.130.10.10">
    <property type="entry name" value="YVTN repeat-like/Quinoprotein amine dehydrogenase"/>
    <property type="match status" value="1"/>
</dbReference>
<dbReference type="EMBL" id="UYSL01020132">
    <property type="protein sequence ID" value="VDL72965.1"/>
    <property type="molecule type" value="Genomic_DNA"/>
</dbReference>
<dbReference type="GO" id="GO:0016973">
    <property type="term" value="P:poly(A)+ mRNA export from nucleus"/>
    <property type="evidence" value="ECO:0007669"/>
    <property type="project" value="TreeGrafter"/>
</dbReference>
<dbReference type="SUPFAM" id="SSF117289">
    <property type="entry name" value="Nucleoporin domain"/>
    <property type="match status" value="1"/>
</dbReference>
<proteinExistence type="inferred from homology"/>
<reference evidence="7" key="1">
    <citation type="submission" date="2016-04" db="UniProtKB">
        <authorList>
            <consortium name="WormBaseParasite"/>
        </authorList>
    </citation>
    <scope>IDENTIFICATION</scope>
</reference>
<dbReference type="OMA" id="TRKYEEY"/>
<keyword evidence="3" id="KW-0813">Transport</keyword>
<dbReference type="GO" id="GO:0006606">
    <property type="term" value="P:protein import into nucleus"/>
    <property type="evidence" value="ECO:0007669"/>
    <property type="project" value="TreeGrafter"/>
</dbReference>
<comment type="subcellular location">
    <subcellularLocation>
        <location evidence="1">Nucleus</location>
    </subcellularLocation>
</comment>
<sequence length="959" mass="108196">MVRSDSTNELELVLDRTAIKYPALVMETFLSVPKDEIRDDCTALSNEYCWLVSKNTVFVWNKQGESVKHTAPLPLPNSGLLYSARSVVVYTKDKNRPPGLLAVSGEGVARHWPSVESSVHSELVIDLASEVTLSVQLLQSASKDLESGGVNYLSEQHQLLQRDPEILNVECKYSNIIGKTRDEIAFDESIAGVSVWLLDATKFRGGVLLLVAGNHDGTLDVSFFLAFVRFDSSALSDVEWFSTISSGEQHHREFKATDESSFVGRVFLCVPDSTANSTSCERTDGVIIVFPNFVQSVYPPKQLRGSNEVVLNKTLRFPSNEKKNVTEDISKKFRLIRIRPDNVTLFSNEDSGPMLLLEARTEGFEYDAADDETFLDDMKESTSQDDDDSRIFMSAFSSFSLKKIVEACEMMQPLLSKSDCALTSTVYKFLKTTIDNQSKLSCSPEVFLKWKMNACSRTVLFLKHLGIYDKVKAAKILISNQRNSRSGVSILEEMTERVSVAAKLRRWEIAHEDHAEILEQISTCVTTVKEIMKRSVTTAAKHVLIHICADAMLIFSSAVEESRKSSKLGVPPGTTHWTTGIISDAYLDMCRIILQEVKSSDMADTELLRLRDYIVRLALFHLNEFGGPIDGHEILLDLYNIGARDVAMELAEKFKDFKVLVKICLDLNDADRSAALDAYKTQFASDDFDMYLCQYLRERNLNELLLEQKGERADRYLLSCDGIRWRREIQNKQFDKNLYAFAKLSAFQSDSSDGEVFNEANRKLVLIKHQMLIPESLMKSVYLDNPRTPLSVSEIIELNMLDSDCAEGHKRALDLVARLLRDDDSAELRAQVKKIWSSVMNHCDWKEVANFQDLASIPFGVILRSIAQEEKPSEALLQILPQCDSLLAECRKALFINESVAKWIRDAVERASSHLKATIQANKEAQERRKRVVLRVPHTSDIFESRPCLPDIEVGGNRE</sequence>
<reference evidence="5 6" key="2">
    <citation type="submission" date="2018-11" db="EMBL/GenBank/DDBJ databases">
        <authorList>
            <consortium name="Pathogen Informatics"/>
        </authorList>
    </citation>
    <scope>NUCLEOTIDE SEQUENCE [LARGE SCALE GENOMIC DNA]</scope>
</reference>
<gene>
    <name evidence="5" type="ORF">NBR_LOCUS9376</name>
</gene>
<dbReference type="GO" id="GO:0000972">
    <property type="term" value="P:transcription-dependent tethering of RNA polymerase II gene DNA at nuclear periphery"/>
    <property type="evidence" value="ECO:0007669"/>
    <property type="project" value="TreeGrafter"/>
</dbReference>